<gene>
    <name evidence="3" type="ORF">MXD59_24555</name>
</gene>
<reference evidence="3 4" key="1">
    <citation type="submission" date="2022-04" db="EMBL/GenBank/DDBJ databases">
        <title>Genome diversity in the genus Frankia.</title>
        <authorList>
            <person name="Carlos-Shanley C."/>
            <person name="Hahn D."/>
        </authorList>
    </citation>
    <scope>NUCLEOTIDE SEQUENCE [LARGE SCALE GENOMIC DNA]</scope>
    <source>
        <strain evidence="3 4">Ag45/Mut15</strain>
    </source>
</reference>
<protein>
    <submittedName>
        <fullName evidence="3">SDR family oxidoreductase</fullName>
    </submittedName>
</protein>
<comment type="similarity">
    <text evidence="1">Belongs to the short-chain dehydrogenases/reductases (SDR) family.</text>
</comment>
<dbReference type="InterPro" id="IPR036291">
    <property type="entry name" value="NAD(P)-bd_dom_sf"/>
</dbReference>
<sequence>MNAIAPGTTRSEMIAGWFAANPDIEKELHRATPQQRTAEPVEIAEAAVWLCGDRASFVTGANLVVDGGFTIIRRPVLRRVGW</sequence>
<evidence type="ECO:0000256" key="2">
    <source>
        <dbReference type="ARBA" id="ARBA00023002"/>
    </source>
</evidence>
<evidence type="ECO:0000313" key="3">
    <source>
        <dbReference type="EMBL" id="MCK9878892.1"/>
    </source>
</evidence>
<dbReference type="SUPFAM" id="SSF51735">
    <property type="entry name" value="NAD(P)-binding Rossmann-fold domains"/>
    <property type="match status" value="1"/>
</dbReference>
<evidence type="ECO:0000313" key="4">
    <source>
        <dbReference type="Proteomes" id="UP001201873"/>
    </source>
</evidence>
<dbReference type="Proteomes" id="UP001201873">
    <property type="component" value="Unassembled WGS sequence"/>
</dbReference>
<dbReference type="PANTHER" id="PTHR24321">
    <property type="entry name" value="DEHYDROGENASES, SHORT CHAIN"/>
    <property type="match status" value="1"/>
</dbReference>
<name>A0ABT0K5V1_9ACTN</name>
<dbReference type="Pfam" id="PF13561">
    <property type="entry name" value="adh_short_C2"/>
    <property type="match status" value="1"/>
</dbReference>
<dbReference type="PANTHER" id="PTHR24321:SF8">
    <property type="entry name" value="ESTRADIOL 17-BETA-DEHYDROGENASE 8-RELATED"/>
    <property type="match status" value="1"/>
</dbReference>
<proteinExistence type="inferred from homology"/>
<dbReference type="Gene3D" id="3.40.50.720">
    <property type="entry name" value="NAD(P)-binding Rossmann-like Domain"/>
    <property type="match status" value="1"/>
</dbReference>
<organism evidence="3 4">
    <name type="scientific">Frankia umida</name>
    <dbReference type="NCBI Taxonomy" id="573489"/>
    <lineage>
        <taxon>Bacteria</taxon>
        <taxon>Bacillati</taxon>
        <taxon>Actinomycetota</taxon>
        <taxon>Actinomycetes</taxon>
        <taxon>Frankiales</taxon>
        <taxon>Frankiaceae</taxon>
        <taxon>Frankia</taxon>
    </lineage>
</organism>
<accession>A0ABT0K5V1</accession>
<dbReference type="EMBL" id="JALKFT010000051">
    <property type="protein sequence ID" value="MCK9878892.1"/>
    <property type="molecule type" value="Genomic_DNA"/>
</dbReference>
<comment type="caution">
    <text evidence="3">The sequence shown here is derived from an EMBL/GenBank/DDBJ whole genome shotgun (WGS) entry which is preliminary data.</text>
</comment>
<dbReference type="InterPro" id="IPR002347">
    <property type="entry name" value="SDR_fam"/>
</dbReference>
<keyword evidence="2" id="KW-0560">Oxidoreductase</keyword>
<evidence type="ECO:0000256" key="1">
    <source>
        <dbReference type="ARBA" id="ARBA00006484"/>
    </source>
</evidence>
<keyword evidence="4" id="KW-1185">Reference proteome</keyword>